<dbReference type="EMBL" id="MU154855">
    <property type="protein sequence ID" value="KAF9486926.1"/>
    <property type="molecule type" value="Genomic_DNA"/>
</dbReference>
<feature type="region of interest" description="Disordered" evidence="1">
    <location>
        <begin position="27"/>
        <end position="57"/>
    </location>
</feature>
<accession>A0A9P5ZG99</accession>
<organism evidence="2 3">
    <name type="scientific">Pleurotus eryngii</name>
    <name type="common">Boletus of the steppes</name>
    <dbReference type="NCBI Taxonomy" id="5323"/>
    <lineage>
        <taxon>Eukaryota</taxon>
        <taxon>Fungi</taxon>
        <taxon>Dikarya</taxon>
        <taxon>Basidiomycota</taxon>
        <taxon>Agaricomycotina</taxon>
        <taxon>Agaricomycetes</taxon>
        <taxon>Agaricomycetidae</taxon>
        <taxon>Agaricales</taxon>
        <taxon>Pleurotineae</taxon>
        <taxon>Pleurotaceae</taxon>
        <taxon>Pleurotus</taxon>
    </lineage>
</organism>
<dbReference type="AlphaFoldDB" id="A0A9P5ZG99"/>
<dbReference type="Proteomes" id="UP000807025">
    <property type="component" value="Unassembled WGS sequence"/>
</dbReference>
<evidence type="ECO:0000313" key="2">
    <source>
        <dbReference type="EMBL" id="KAF9486926.1"/>
    </source>
</evidence>
<reference evidence="2" key="1">
    <citation type="submission" date="2020-11" db="EMBL/GenBank/DDBJ databases">
        <authorList>
            <consortium name="DOE Joint Genome Institute"/>
            <person name="Ahrendt S."/>
            <person name="Riley R."/>
            <person name="Andreopoulos W."/>
            <person name="Labutti K."/>
            <person name="Pangilinan J."/>
            <person name="Ruiz-Duenas F.J."/>
            <person name="Barrasa J.M."/>
            <person name="Sanchez-Garcia M."/>
            <person name="Camarero S."/>
            <person name="Miyauchi S."/>
            <person name="Serrano A."/>
            <person name="Linde D."/>
            <person name="Babiker R."/>
            <person name="Drula E."/>
            <person name="Ayuso-Fernandez I."/>
            <person name="Pacheco R."/>
            <person name="Padilla G."/>
            <person name="Ferreira P."/>
            <person name="Barriuso J."/>
            <person name="Kellner H."/>
            <person name="Castanera R."/>
            <person name="Alfaro M."/>
            <person name="Ramirez L."/>
            <person name="Pisabarro A.G."/>
            <person name="Kuo A."/>
            <person name="Tritt A."/>
            <person name="Lipzen A."/>
            <person name="He G."/>
            <person name="Yan M."/>
            <person name="Ng V."/>
            <person name="Cullen D."/>
            <person name="Martin F."/>
            <person name="Rosso M.-N."/>
            <person name="Henrissat B."/>
            <person name="Hibbett D."/>
            <person name="Martinez A.T."/>
            <person name="Grigoriev I.V."/>
        </authorList>
    </citation>
    <scope>NUCLEOTIDE SEQUENCE</scope>
    <source>
        <strain evidence="2">ATCC 90797</strain>
    </source>
</reference>
<feature type="non-terminal residue" evidence="2">
    <location>
        <position position="97"/>
    </location>
</feature>
<evidence type="ECO:0000256" key="1">
    <source>
        <dbReference type="SAM" id="MobiDB-lite"/>
    </source>
</evidence>
<gene>
    <name evidence="2" type="ORF">BDN71DRAFT_1459048</name>
</gene>
<keyword evidence="3" id="KW-1185">Reference proteome</keyword>
<feature type="compositionally biased region" description="Pro residues" evidence="1">
    <location>
        <begin position="36"/>
        <end position="51"/>
    </location>
</feature>
<proteinExistence type="predicted"/>
<dbReference type="OrthoDB" id="687730at2759"/>
<name>A0A9P5ZG99_PLEER</name>
<protein>
    <submittedName>
        <fullName evidence="2">Uncharacterized protein</fullName>
    </submittedName>
</protein>
<sequence length="97" mass="10717">MNEVDATLTGSLPSNLPPYPCTLPPVRPLQTLEVPTPEPAPEVHPAIPPKVPSGLQTELHETQASLAPHIDKIRELEGLLKEQESIIYQTRRRLNSL</sequence>
<evidence type="ECO:0000313" key="3">
    <source>
        <dbReference type="Proteomes" id="UP000807025"/>
    </source>
</evidence>
<comment type="caution">
    <text evidence="2">The sequence shown here is derived from an EMBL/GenBank/DDBJ whole genome shotgun (WGS) entry which is preliminary data.</text>
</comment>